<dbReference type="Proteomes" id="UP001061958">
    <property type="component" value="Unassembled WGS sequence"/>
</dbReference>
<dbReference type="Pfam" id="PF03378">
    <property type="entry name" value="CAS_CSE1"/>
    <property type="match status" value="1"/>
</dbReference>
<dbReference type="PANTHER" id="PTHR10997:SF8">
    <property type="entry name" value="EXPORTIN-2"/>
    <property type="match status" value="1"/>
</dbReference>
<dbReference type="InterPro" id="IPR011989">
    <property type="entry name" value="ARM-like"/>
</dbReference>
<keyword evidence="4" id="KW-0813">Transport</keyword>
<organism evidence="9 10">
    <name type="scientific">Galdieria partita</name>
    <dbReference type="NCBI Taxonomy" id="83374"/>
    <lineage>
        <taxon>Eukaryota</taxon>
        <taxon>Rhodophyta</taxon>
        <taxon>Bangiophyceae</taxon>
        <taxon>Galdieriales</taxon>
        <taxon>Galdieriaceae</taxon>
        <taxon>Galdieria</taxon>
    </lineage>
</organism>
<evidence type="ECO:0000256" key="2">
    <source>
        <dbReference type="ARBA" id="ARBA00004496"/>
    </source>
</evidence>
<dbReference type="InterPro" id="IPR013713">
    <property type="entry name" value="XPO2_central"/>
</dbReference>
<reference evidence="9" key="2">
    <citation type="submission" date="2022-01" db="EMBL/GenBank/DDBJ databases">
        <authorList>
            <person name="Hirooka S."/>
            <person name="Miyagishima S.Y."/>
        </authorList>
    </citation>
    <scope>NUCLEOTIDE SEQUENCE</scope>
    <source>
        <strain evidence="9">NBRC 102759</strain>
    </source>
</reference>
<feature type="domain" description="Importin N-terminal" evidence="8">
    <location>
        <begin position="31"/>
        <end position="98"/>
    </location>
</feature>
<dbReference type="InterPro" id="IPR016024">
    <property type="entry name" value="ARM-type_fold"/>
</dbReference>
<sequence length="974" mass="110919">MANGFEASTLSTLASYIDATLSPNASVRRNAEAFLQSNEKGPGFSLLLVELISNSNFQFFTRQAAAVYLKNYVKRSWEDVNEAEREKLKRSLTDTLLCLPVQLRKLLIETMSVIADSDFPSNWEYLLPELCFKLEQAIKSFSQNRSSWSTCDGVLEAVDALVECYRHLFRSDELLLELKYVLGHIQEPLLKTFQLVSESYLTPEFVKEDNEYTHTLLEVLYRCCRIFYSLCYQDLPEYFEDHMEEWARGFLKILNISLSSASSDTEDSDNSLFDQVQAETLDNITLYAEKYEEEFRPYLSQFVSATWSLLIRHGSSSKYDQVVTAGMGLLTIVSKSVDFGLFSEPDTLKQVCEYIIIPNVELREDDQDLFEENPMEYIRQDMEGSDAETRRRAVCELVKGLCTHYENAITEIFSNYVYSMLQEYAKDPTNKWKGKDAAIYLVTAIGWKGGTERIGATVVNQLVDLGQFYKSHIIPELENASKQPSNIRFPILTCDSIKFATSFRNQIPDNLLPLTLSFMTELLSSTLPVVHTYSCISIEKILSLQENGVWKVKKHDLSELISALVHRLMSLMMNVSSQNEYTVKCLMRVIVFFGPDMAPFLETLLDGVVKTLEMISQNPGNPNFIHYCFECIAGLNRYVCSENPSTSLPILETKLFPFFQSVLTSDIAEFVPYIFQILAQLAELHGEYDELPSSYQSLLPVLFTPSLWNRSGYIPGMVRLLQAFLRKSINHIVANNQLTPILGIFQNLVASKVHDYYGMSLIETIVEACNPSQLEPYLPEIIQIMLVRLQKGRTIRFTRAFIVFISFLSFKYGSELVVSLLNRIQDGLFIQLFEHVWLPNVVQEANPKERKICATGLALYLSCTTLIELPNLWLSVLSTVLSLLEGYQENPTRGSNNEVDESREYDIQFSQLALVGNRENIQISKVPEPDQVLVNNFTEVVAKNEGLKGVIQSSLSSHFQQSLASHLQKFGRSI</sequence>
<dbReference type="GO" id="GO:0005049">
    <property type="term" value="F:nuclear export signal receptor activity"/>
    <property type="evidence" value="ECO:0007669"/>
    <property type="project" value="TreeGrafter"/>
</dbReference>
<evidence type="ECO:0000313" key="10">
    <source>
        <dbReference type="Proteomes" id="UP001061958"/>
    </source>
</evidence>
<dbReference type="GO" id="GO:0006606">
    <property type="term" value="P:protein import into nucleus"/>
    <property type="evidence" value="ECO:0007669"/>
    <property type="project" value="TreeGrafter"/>
</dbReference>
<keyword evidence="6" id="KW-0653">Protein transport</keyword>
<dbReference type="EMBL" id="BQMJ01000016">
    <property type="protein sequence ID" value="GJQ10527.1"/>
    <property type="molecule type" value="Genomic_DNA"/>
</dbReference>
<dbReference type="InterPro" id="IPR001494">
    <property type="entry name" value="Importin-beta_N"/>
</dbReference>
<dbReference type="PROSITE" id="PS50166">
    <property type="entry name" value="IMPORTIN_B_NT"/>
    <property type="match status" value="1"/>
</dbReference>
<keyword evidence="10" id="KW-1185">Reference proteome</keyword>
<evidence type="ECO:0000256" key="3">
    <source>
        <dbReference type="ARBA" id="ARBA00008669"/>
    </source>
</evidence>
<protein>
    <recommendedName>
        <fullName evidence="8">Importin N-terminal domain-containing protein</fullName>
    </recommendedName>
</protein>
<evidence type="ECO:0000256" key="5">
    <source>
        <dbReference type="ARBA" id="ARBA00022490"/>
    </source>
</evidence>
<dbReference type="Gene3D" id="1.25.10.10">
    <property type="entry name" value="Leucine-rich Repeat Variant"/>
    <property type="match status" value="1"/>
</dbReference>
<evidence type="ECO:0000256" key="7">
    <source>
        <dbReference type="ARBA" id="ARBA00023242"/>
    </source>
</evidence>
<dbReference type="Pfam" id="PF08506">
    <property type="entry name" value="Cse1"/>
    <property type="match status" value="1"/>
</dbReference>
<comment type="similarity">
    <text evidence="3">Belongs to the XPO2/CSE1 family.</text>
</comment>
<comment type="subcellular location">
    <subcellularLocation>
        <location evidence="2">Cytoplasm</location>
    </subcellularLocation>
    <subcellularLocation>
        <location evidence="1">Nucleus</location>
    </subcellularLocation>
</comment>
<dbReference type="Pfam" id="PF03810">
    <property type="entry name" value="IBN_N"/>
    <property type="match status" value="1"/>
</dbReference>
<dbReference type="GO" id="GO:0031267">
    <property type="term" value="F:small GTPase binding"/>
    <property type="evidence" value="ECO:0007669"/>
    <property type="project" value="InterPro"/>
</dbReference>
<reference evidence="9" key="1">
    <citation type="journal article" date="2022" name="Proc. Natl. Acad. Sci. U.S.A.">
        <title>Life cycle and functional genomics of the unicellular red alga Galdieria for elucidating algal and plant evolution and industrial use.</title>
        <authorList>
            <person name="Hirooka S."/>
            <person name="Itabashi T."/>
            <person name="Ichinose T.M."/>
            <person name="Onuma R."/>
            <person name="Fujiwara T."/>
            <person name="Yamashita S."/>
            <person name="Jong L.W."/>
            <person name="Tomita R."/>
            <person name="Iwane A.H."/>
            <person name="Miyagishima S.Y."/>
        </authorList>
    </citation>
    <scope>NUCLEOTIDE SEQUENCE</scope>
    <source>
        <strain evidence="9">NBRC 102759</strain>
    </source>
</reference>
<dbReference type="GO" id="GO:0005635">
    <property type="term" value="C:nuclear envelope"/>
    <property type="evidence" value="ECO:0007669"/>
    <property type="project" value="TreeGrafter"/>
</dbReference>
<dbReference type="InterPro" id="IPR005043">
    <property type="entry name" value="XPO2_C"/>
</dbReference>
<dbReference type="GO" id="GO:0006611">
    <property type="term" value="P:protein export from nucleus"/>
    <property type="evidence" value="ECO:0007669"/>
    <property type="project" value="TreeGrafter"/>
</dbReference>
<evidence type="ECO:0000256" key="4">
    <source>
        <dbReference type="ARBA" id="ARBA00022448"/>
    </source>
</evidence>
<accession>A0A9C7PVU6</accession>
<proteinExistence type="inferred from homology"/>
<dbReference type="PANTHER" id="PTHR10997">
    <property type="entry name" value="IMPORTIN-7, 8, 11"/>
    <property type="match status" value="1"/>
</dbReference>
<comment type="caution">
    <text evidence="9">The sequence shown here is derived from an EMBL/GenBank/DDBJ whole genome shotgun (WGS) entry which is preliminary data.</text>
</comment>
<keyword evidence="5" id="KW-0963">Cytoplasm</keyword>
<name>A0A9C7PVU6_9RHOD</name>
<dbReference type="AlphaFoldDB" id="A0A9C7PVU6"/>
<dbReference type="GO" id="GO:0005829">
    <property type="term" value="C:cytosol"/>
    <property type="evidence" value="ECO:0007669"/>
    <property type="project" value="TreeGrafter"/>
</dbReference>
<dbReference type="OrthoDB" id="3268246at2759"/>
<evidence type="ECO:0000259" key="8">
    <source>
        <dbReference type="PROSITE" id="PS50166"/>
    </source>
</evidence>
<gene>
    <name evidence="9" type="ORF">GpartN1_g2318.t1</name>
</gene>
<evidence type="ECO:0000256" key="1">
    <source>
        <dbReference type="ARBA" id="ARBA00004123"/>
    </source>
</evidence>
<dbReference type="SMART" id="SM00913">
    <property type="entry name" value="IBN_N"/>
    <property type="match status" value="1"/>
</dbReference>
<keyword evidence="7" id="KW-0539">Nucleus</keyword>
<evidence type="ECO:0000256" key="6">
    <source>
        <dbReference type="ARBA" id="ARBA00022927"/>
    </source>
</evidence>
<dbReference type="SUPFAM" id="SSF48371">
    <property type="entry name" value="ARM repeat"/>
    <property type="match status" value="1"/>
</dbReference>
<evidence type="ECO:0000313" key="9">
    <source>
        <dbReference type="EMBL" id="GJQ10527.1"/>
    </source>
</evidence>